<organism evidence="3 4">
    <name type="scientific">Candidatus Sneabacter namystus</name>
    <dbReference type="NCBI Taxonomy" id="2601646"/>
    <lineage>
        <taxon>Bacteria</taxon>
        <taxon>Pseudomonadati</taxon>
        <taxon>Pseudomonadota</taxon>
        <taxon>Alphaproteobacteria</taxon>
        <taxon>Rickettsiales</taxon>
        <taxon>Rickettsiaceae</taxon>
        <taxon>Rickettsieae</taxon>
        <taxon>Candidatus Sneabacter</taxon>
    </lineage>
</organism>
<dbReference type="KEGG" id="snay:FZC37_01295"/>
<evidence type="ECO:0000256" key="2">
    <source>
        <dbReference type="HAMAP-Rule" id="MF_01139"/>
    </source>
</evidence>
<keyword evidence="2" id="KW-0479">Metal-binding</keyword>
<dbReference type="RefSeq" id="WP_148951932.1">
    <property type="nucleotide sequence ID" value="NZ_CP043312.1"/>
</dbReference>
<dbReference type="GO" id="GO:0045547">
    <property type="term" value="F:ditrans,polycis-polyprenyl diphosphate synthase [(2E,6E)-farnesyl diphosphate specific] activity"/>
    <property type="evidence" value="ECO:0007669"/>
    <property type="project" value="TreeGrafter"/>
</dbReference>
<dbReference type="Gene3D" id="3.40.1180.10">
    <property type="entry name" value="Decaprenyl diphosphate synthase-like"/>
    <property type="match status" value="1"/>
</dbReference>
<feature type="binding site" evidence="2">
    <location>
        <position position="188"/>
    </location>
    <ligand>
        <name>substrate</name>
    </ligand>
</feature>
<dbReference type="InterPro" id="IPR018520">
    <property type="entry name" value="UPP_synth-like_CS"/>
</dbReference>
<dbReference type="InterPro" id="IPR036424">
    <property type="entry name" value="UPP_synth-like_sf"/>
</dbReference>
<evidence type="ECO:0000256" key="1">
    <source>
        <dbReference type="ARBA" id="ARBA00022679"/>
    </source>
</evidence>
<dbReference type="PANTHER" id="PTHR10291">
    <property type="entry name" value="DEHYDRODOLICHYL DIPHOSPHATE SYNTHASE FAMILY MEMBER"/>
    <property type="match status" value="1"/>
</dbReference>
<keyword evidence="1 2" id="KW-0808">Transferase</keyword>
<feature type="binding site" evidence="2">
    <location>
        <position position="21"/>
    </location>
    <ligand>
        <name>substrate</name>
    </ligand>
</feature>
<keyword evidence="4" id="KW-1185">Reference proteome</keyword>
<dbReference type="Pfam" id="PF01255">
    <property type="entry name" value="Prenyltransf"/>
    <property type="match status" value="1"/>
</dbReference>
<accession>A0A5C0UIY2</accession>
<evidence type="ECO:0000313" key="3">
    <source>
        <dbReference type="EMBL" id="QEK39571.1"/>
    </source>
</evidence>
<evidence type="ECO:0000313" key="4">
    <source>
        <dbReference type="Proteomes" id="UP000323844"/>
    </source>
</evidence>
<dbReference type="GO" id="GO:0016094">
    <property type="term" value="P:polyprenol biosynthetic process"/>
    <property type="evidence" value="ECO:0007669"/>
    <property type="project" value="TreeGrafter"/>
</dbReference>
<comment type="caution">
    <text evidence="2">Lacks conserved residue(s) required for the propagation of feature annotation.</text>
</comment>
<feature type="binding site" evidence="2">
    <location>
        <begin position="61"/>
        <end position="63"/>
    </location>
    <ligand>
        <name>substrate</name>
    </ligand>
</feature>
<reference evidence="3 4" key="1">
    <citation type="submission" date="2019-08" db="EMBL/GenBank/DDBJ databases">
        <title>Highly reduced genomes of protist endosymbionts show evolutionary convergence.</title>
        <authorList>
            <person name="George E."/>
            <person name="Husnik F."/>
            <person name="Tashyreva D."/>
            <person name="Prokopchuk G."/>
            <person name="Horak A."/>
            <person name="Kwong W.K."/>
            <person name="Lukes J."/>
            <person name="Keeling P.J."/>
        </authorList>
    </citation>
    <scope>NUCLEOTIDE SEQUENCE [LARGE SCALE GENOMIC DNA]</scope>
    <source>
        <strain evidence="3">1621</strain>
    </source>
</reference>
<dbReference type="PANTHER" id="PTHR10291:SF0">
    <property type="entry name" value="DEHYDRODOLICHYL DIPHOSPHATE SYNTHASE 2"/>
    <property type="match status" value="1"/>
</dbReference>
<comment type="function">
    <text evidence="2">Catalyzes the condensation of isopentenyl diphosphate (IPP) with allylic pyrophosphates generating different type of terpenoids.</text>
</comment>
<dbReference type="HAMAP" id="MF_01139">
    <property type="entry name" value="ISPT"/>
    <property type="match status" value="1"/>
</dbReference>
<comment type="subunit">
    <text evidence="2">Homodimer.</text>
</comment>
<dbReference type="Proteomes" id="UP000323844">
    <property type="component" value="Chromosome"/>
</dbReference>
<feature type="binding site" evidence="2">
    <location>
        <position position="67"/>
    </location>
    <ligand>
        <name>substrate</name>
    </ligand>
</feature>
<feature type="binding site" evidence="2">
    <location>
        <begin position="194"/>
        <end position="196"/>
    </location>
    <ligand>
        <name>substrate</name>
    </ligand>
</feature>
<dbReference type="PROSITE" id="PS01066">
    <property type="entry name" value="UPP_SYNTHASE"/>
    <property type="match status" value="1"/>
</dbReference>
<comment type="similarity">
    <text evidence="2">Belongs to the UPP synthase family.</text>
</comment>
<feature type="binding site" evidence="2">
    <location>
        <position position="16"/>
    </location>
    <ligand>
        <name>Mg(2+)</name>
        <dbReference type="ChEBI" id="CHEBI:18420"/>
    </ligand>
</feature>
<proteinExistence type="inferred from homology"/>
<feature type="binding site" evidence="2">
    <location>
        <begin position="17"/>
        <end position="20"/>
    </location>
    <ligand>
        <name>substrate</name>
    </ligand>
</feature>
<feature type="binding site" evidence="2">
    <location>
        <position position="207"/>
    </location>
    <ligand>
        <name>Mg(2+)</name>
        <dbReference type="ChEBI" id="CHEBI:18420"/>
    </ligand>
</feature>
<feature type="active site" description="Proton acceptor" evidence="2">
    <location>
        <position position="64"/>
    </location>
</feature>
<gene>
    <name evidence="3" type="primary">uppS</name>
    <name evidence="3" type="ORF">FZC37_01295</name>
</gene>
<dbReference type="NCBIfam" id="TIGR00055">
    <property type="entry name" value="uppS"/>
    <property type="match status" value="1"/>
</dbReference>
<dbReference type="SUPFAM" id="SSF64005">
    <property type="entry name" value="Undecaprenyl diphosphate synthase"/>
    <property type="match status" value="1"/>
</dbReference>
<keyword evidence="2" id="KW-0460">Magnesium</keyword>
<dbReference type="EC" id="2.5.1.-" evidence="2"/>
<feature type="active site" evidence="2">
    <location>
        <position position="16"/>
    </location>
</feature>
<protein>
    <recommendedName>
        <fullName evidence="2">Isoprenyl transferase</fullName>
        <ecNumber evidence="2">2.5.1.-</ecNumber>
    </recommendedName>
</protein>
<dbReference type="InterPro" id="IPR001441">
    <property type="entry name" value="UPP_synth-like"/>
</dbReference>
<sequence>MSEEKNPLNHLGIIMDGNRRWAKKNGLSIEKGYSKGAIVAETILEEAFKNGIRNVSIYLLSSENLHRPTSQINFLFSLVQSYIERKIQKSLRQGVKIKFIGDLCTLPNSLQKSIQKAEDETKLNTKFNLYVAFNYGGQQEILNCFKTMLSNAHLNKVSFETLSSQISVDYFNKHLYAPEMPNLDFVIRTGGDMRISNFLLWKIAYAELFFSDMLWPEFTLEHFHAAMKHFFSRERTFGRYISKTIACNN</sequence>
<dbReference type="OrthoDB" id="4191603at2"/>
<dbReference type="AlphaFoldDB" id="A0A5C0UIY2"/>
<comment type="cofactor">
    <cofactor evidence="2">
        <name>Mg(2+)</name>
        <dbReference type="ChEBI" id="CHEBI:18420"/>
    </cofactor>
    <text evidence="2">Binds 2 magnesium ions per subunit.</text>
</comment>
<dbReference type="GO" id="GO:0000287">
    <property type="term" value="F:magnesium ion binding"/>
    <property type="evidence" value="ECO:0007669"/>
    <property type="project" value="UniProtKB-UniRule"/>
</dbReference>
<dbReference type="EMBL" id="CP043312">
    <property type="protein sequence ID" value="QEK39571.1"/>
    <property type="molecule type" value="Genomic_DNA"/>
</dbReference>
<dbReference type="CDD" id="cd00475">
    <property type="entry name" value="Cis_IPPS"/>
    <property type="match status" value="1"/>
</dbReference>
<name>A0A5C0UIY2_9RICK</name>